<feature type="region of interest" description="Disordered" evidence="11">
    <location>
        <begin position="1"/>
        <end position="143"/>
    </location>
</feature>
<feature type="compositionally biased region" description="Basic residues" evidence="11">
    <location>
        <begin position="1"/>
        <end position="10"/>
    </location>
</feature>
<keyword evidence="8" id="KW-0699">rRNA-binding</keyword>
<keyword evidence="9" id="KW-0694">RNA-binding</keyword>
<evidence type="ECO:0000256" key="8">
    <source>
        <dbReference type="ARBA" id="ARBA00022730"/>
    </source>
</evidence>
<dbReference type="CDD" id="cd18088">
    <property type="entry name" value="Nep1-like"/>
    <property type="match status" value="1"/>
</dbReference>
<dbReference type="FunFam" id="3.40.1280.10:FF:000003">
    <property type="entry name" value="Ribosomal RNA small subunit methyltransferase"/>
    <property type="match status" value="1"/>
</dbReference>
<dbReference type="GO" id="GO:0070037">
    <property type="term" value="F:rRNA (pseudouridine) methyltransferase activity"/>
    <property type="evidence" value="ECO:0007669"/>
    <property type="project" value="InterPro"/>
</dbReference>
<dbReference type="EMBL" id="CP115612">
    <property type="protein sequence ID" value="WBW74628.1"/>
    <property type="molecule type" value="Genomic_DNA"/>
</dbReference>
<dbReference type="AlphaFoldDB" id="A0AAF0AYF0"/>
<dbReference type="Pfam" id="PF03587">
    <property type="entry name" value="EMG1"/>
    <property type="match status" value="1"/>
</dbReference>
<proteinExistence type="inferred from homology"/>
<reference evidence="12 13" key="1">
    <citation type="journal article" date="2023" name="G3 (Bethesda)">
        <title>A high-quality reference genome for the fission yeast Schizosaccharomyces osmophilus.</title>
        <authorList>
            <person name="Jia G.S."/>
            <person name="Zhang W.C."/>
            <person name="Liang Y."/>
            <person name="Liu X.H."/>
            <person name="Rhind N."/>
            <person name="Pidoux A."/>
            <person name="Brysch-Herzberg M."/>
            <person name="Du L.L."/>
        </authorList>
    </citation>
    <scope>NUCLEOTIDE SEQUENCE [LARGE SCALE GENOMIC DNA]</scope>
    <source>
        <strain evidence="12 13">CBS 15793</strain>
    </source>
</reference>
<dbReference type="PANTHER" id="PTHR12636">
    <property type="entry name" value="NEP1/MRA1"/>
    <property type="match status" value="1"/>
</dbReference>
<evidence type="ECO:0000256" key="11">
    <source>
        <dbReference type="SAM" id="MobiDB-lite"/>
    </source>
</evidence>
<keyword evidence="4" id="KW-0698">rRNA processing</keyword>
<dbReference type="PANTHER" id="PTHR12636:SF5">
    <property type="entry name" value="RIBOSOMAL RNA SMALL SUBUNIT METHYLTRANSFERASE NEP1"/>
    <property type="match status" value="1"/>
</dbReference>
<keyword evidence="10" id="KW-0539">Nucleus</keyword>
<evidence type="ECO:0000256" key="9">
    <source>
        <dbReference type="ARBA" id="ARBA00022884"/>
    </source>
</evidence>
<dbReference type="Gene3D" id="3.40.1280.10">
    <property type="match status" value="1"/>
</dbReference>
<dbReference type="InterPro" id="IPR005304">
    <property type="entry name" value="Rbsml_bgen_MeTrfase_EMG1/NEP1"/>
</dbReference>
<evidence type="ECO:0000313" key="12">
    <source>
        <dbReference type="EMBL" id="WBW74628.1"/>
    </source>
</evidence>
<sequence>MPAYSKRKSRSSLEVSEKSNQPKIVKRTVQTEKNGNDNSPEQETVIEETIVPDNGEKLEDEELQRLRENQRVIEEFSKKEPVSNDEASPAGLVDGEDEKEKEENLEKEATQQRNTGNHPLPAGSVHRTTSHLTPVPARPLNSHNTNTQRLIVVLDQACLEIYKVGKAKDAKYQLLNCDDHQGILKKLNRNIAQARPDITHQCLLTLLDSPLNKAGRLQVYIHTAKKVLVEVNPSVRIPRTFKRFSGLMVQLLHKLSIRSVNGNEKLLKVIKNPVTDYLPPNCRKATLSFDAPTVPTRNYLEKLEPNQSVCIAIGAMAHGPDDFSDGWVDEKISISDYPLSASIACSKFIHSMEDFLGVV</sequence>
<dbReference type="KEGG" id="som:SOMG_02745"/>
<organism evidence="12 13">
    <name type="scientific">Schizosaccharomyces osmophilus</name>
    <dbReference type="NCBI Taxonomy" id="2545709"/>
    <lineage>
        <taxon>Eukaryota</taxon>
        <taxon>Fungi</taxon>
        <taxon>Dikarya</taxon>
        <taxon>Ascomycota</taxon>
        <taxon>Taphrinomycotina</taxon>
        <taxon>Schizosaccharomycetes</taxon>
        <taxon>Schizosaccharomycetales</taxon>
        <taxon>Schizosaccharomycetaceae</taxon>
        <taxon>Schizosaccharomyces</taxon>
    </lineage>
</organism>
<evidence type="ECO:0000256" key="2">
    <source>
        <dbReference type="ARBA" id="ARBA00008115"/>
    </source>
</evidence>
<keyword evidence="6" id="KW-0808">Transferase</keyword>
<dbReference type="GO" id="GO:0019843">
    <property type="term" value="F:rRNA binding"/>
    <property type="evidence" value="ECO:0007669"/>
    <property type="project" value="UniProtKB-KW"/>
</dbReference>
<evidence type="ECO:0000313" key="13">
    <source>
        <dbReference type="Proteomes" id="UP001212411"/>
    </source>
</evidence>
<keyword evidence="7" id="KW-0949">S-adenosyl-L-methionine</keyword>
<dbReference type="RefSeq" id="XP_056038871.1">
    <property type="nucleotide sequence ID" value="XM_056181536.1"/>
</dbReference>
<dbReference type="GeneID" id="80876225"/>
<evidence type="ECO:0000256" key="5">
    <source>
        <dbReference type="ARBA" id="ARBA00022603"/>
    </source>
</evidence>
<comment type="similarity">
    <text evidence="2">Belongs to the class IV-like SAM-binding methyltransferase superfamily. RNA methyltransferase NEP1 family.</text>
</comment>
<dbReference type="GO" id="GO:0032040">
    <property type="term" value="C:small-subunit processome"/>
    <property type="evidence" value="ECO:0007669"/>
    <property type="project" value="TreeGrafter"/>
</dbReference>
<feature type="compositionally biased region" description="Basic and acidic residues" evidence="11">
    <location>
        <begin position="63"/>
        <end position="82"/>
    </location>
</feature>
<accession>A0AAF0AYF0</accession>
<feature type="compositionally biased region" description="Polar residues" evidence="11">
    <location>
        <begin position="12"/>
        <end position="22"/>
    </location>
</feature>
<dbReference type="InterPro" id="IPR029028">
    <property type="entry name" value="Alpha/beta_knot_MTases"/>
</dbReference>
<protein>
    <submittedName>
        <fullName evidence="12">rRNA (Pseudouridine) methyltransferase Mra1</fullName>
    </submittedName>
</protein>
<gene>
    <name evidence="12" type="primary">mra1</name>
    <name evidence="12" type="ORF">SOMG_02745</name>
</gene>
<keyword evidence="3" id="KW-0690">Ribosome biogenesis</keyword>
<evidence type="ECO:0000256" key="1">
    <source>
        <dbReference type="ARBA" id="ARBA00004604"/>
    </source>
</evidence>
<feature type="compositionally biased region" description="Basic and acidic residues" evidence="11">
    <location>
        <begin position="101"/>
        <end position="110"/>
    </location>
</feature>
<feature type="compositionally biased region" description="Polar residues" evidence="11">
    <location>
        <begin position="31"/>
        <end position="42"/>
    </location>
</feature>
<dbReference type="Proteomes" id="UP001212411">
    <property type="component" value="Chromosome 2"/>
</dbReference>
<dbReference type="SUPFAM" id="SSF75217">
    <property type="entry name" value="alpha/beta knot"/>
    <property type="match status" value="1"/>
</dbReference>
<dbReference type="GO" id="GO:0070475">
    <property type="term" value="P:rRNA base methylation"/>
    <property type="evidence" value="ECO:0007669"/>
    <property type="project" value="InterPro"/>
</dbReference>
<evidence type="ECO:0000256" key="6">
    <source>
        <dbReference type="ARBA" id="ARBA00022679"/>
    </source>
</evidence>
<evidence type="ECO:0000256" key="4">
    <source>
        <dbReference type="ARBA" id="ARBA00022552"/>
    </source>
</evidence>
<name>A0AAF0AYF0_9SCHI</name>
<keyword evidence="5 12" id="KW-0489">Methyltransferase</keyword>
<evidence type="ECO:0000256" key="7">
    <source>
        <dbReference type="ARBA" id="ARBA00022691"/>
    </source>
</evidence>
<comment type="subcellular location">
    <subcellularLocation>
        <location evidence="1">Nucleus</location>
        <location evidence="1">Nucleolus</location>
    </subcellularLocation>
</comment>
<evidence type="ECO:0000256" key="10">
    <source>
        <dbReference type="ARBA" id="ARBA00023242"/>
    </source>
</evidence>
<dbReference type="InterPro" id="IPR029026">
    <property type="entry name" value="tRNA_m1G_MTases_N"/>
</dbReference>
<keyword evidence="13" id="KW-1185">Reference proteome</keyword>
<evidence type="ECO:0000256" key="3">
    <source>
        <dbReference type="ARBA" id="ARBA00022517"/>
    </source>
</evidence>